<name>A0A0W0GFN4_MONRR</name>
<dbReference type="AlphaFoldDB" id="A0A0W0GFN4"/>
<gene>
    <name evidence="2" type="ORF">WG66_55</name>
</gene>
<accession>A0A0W0GFN4</accession>
<comment type="caution">
    <text evidence="2">The sequence shown here is derived from an EMBL/GenBank/DDBJ whole genome shotgun (WGS) entry which is preliminary data.</text>
</comment>
<feature type="compositionally biased region" description="Polar residues" evidence="1">
    <location>
        <begin position="39"/>
        <end position="50"/>
    </location>
</feature>
<evidence type="ECO:0008006" key="4">
    <source>
        <dbReference type="Google" id="ProtNLM"/>
    </source>
</evidence>
<feature type="region of interest" description="Disordered" evidence="1">
    <location>
        <begin position="26"/>
        <end position="82"/>
    </location>
</feature>
<evidence type="ECO:0000313" key="2">
    <source>
        <dbReference type="EMBL" id="KTB47370.1"/>
    </source>
</evidence>
<organism evidence="2 3">
    <name type="scientific">Moniliophthora roreri</name>
    <name type="common">Frosty pod rot fungus</name>
    <name type="synonym">Monilia roreri</name>
    <dbReference type="NCBI Taxonomy" id="221103"/>
    <lineage>
        <taxon>Eukaryota</taxon>
        <taxon>Fungi</taxon>
        <taxon>Dikarya</taxon>
        <taxon>Basidiomycota</taxon>
        <taxon>Agaricomycotina</taxon>
        <taxon>Agaricomycetes</taxon>
        <taxon>Agaricomycetidae</taxon>
        <taxon>Agaricales</taxon>
        <taxon>Marasmiineae</taxon>
        <taxon>Marasmiaceae</taxon>
        <taxon>Moniliophthora</taxon>
    </lineage>
</organism>
<protein>
    <recommendedName>
        <fullName evidence="4">Reverse transcriptase-rnase h-integrase</fullName>
    </recommendedName>
</protein>
<proteinExistence type="predicted"/>
<dbReference type="Proteomes" id="UP000054988">
    <property type="component" value="Unassembled WGS sequence"/>
</dbReference>
<dbReference type="EMBL" id="LATX01000030">
    <property type="protein sequence ID" value="KTB47370.1"/>
    <property type="molecule type" value="Genomic_DNA"/>
</dbReference>
<evidence type="ECO:0000256" key="1">
    <source>
        <dbReference type="SAM" id="MobiDB-lite"/>
    </source>
</evidence>
<reference evidence="2 3" key="1">
    <citation type="submission" date="2015-12" db="EMBL/GenBank/DDBJ databases">
        <title>Draft genome sequence of Moniliophthora roreri, the causal agent of frosty pod rot of cacao.</title>
        <authorList>
            <person name="Aime M.C."/>
            <person name="Diaz-Valderrama J.R."/>
            <person name="Kijpornyongpan T."/>
            <person name="Phillips-Mora W."/>
        </authorList>
    </citation>
    <scope>NUCLEOTIDE SEQUENCE [LARGE SCALE GENOMIC DNA]</scope>
    <source>
        <strain evidence="2 3">MCA 2952</strain>
    </source>
</reference>
<feature type="compositionally biased region" description="Basic and acidic residues" evidence="1">
    <location>
        <begin position="27"/>
        <end position="36"/>
    </location>
</feature>
<sequence>MPPSTDPRVMSEYPDPLSFSLLNQLGRRTDGNRYPRPDINNTQSLISRLTSEPLVNETRLPAATHSSPEPSDTLVYPDPTPDPNVKPKIKCLKPQFHRKVEHIPVVGGEVVPRESKDMAEDEEWENRIPENDDVLLMPSLRSLTPAPTPMMQLVDCVSALCADWNTISPDIAHSTCVADASKLNLDIHLATALNNESLAALRAEGLIWAQTLCRIIAVMTMSPMKILEKNAEALVKGYDRDAQLLFVGADPQKVRLLSVEEREAMGWQPTFDVPATPRMWTVDEMPDTSYDYNTELYGDGES</sequence>
<evidence type="ECO:0000313" key="3">
    <source>
        <dbReference type="Proteomes" id="UP000054988"/>
    </source>
</evidence>